<name>A0AAJ8BZB0_ASPNG</name>
<sequence length="70" mass="7862">MKRELRRGRRVIAGKVVASNSEVADGRRYRASGHQLGPGKLTICDQELILDNVLIRRVDSRPGYRADTTL</sequence>
<reference evidence="1" key="1">
    <citation type="submission" date="2025-02" db="EMBL/GenBank/DDBJ databases">
        <authorList>
            <consortium name="NCBI Genome Project"/>
        </authorList>
    </citation>
    <scope>NUCLEOTIDE SEQUENCE</scope>
</reference>
<gene>
    <name evidence="1" type="ORF">An09g00410</name>
</gene>
<accession>A0AAJ8BZB0</accession>
<dbReference type="KEGG" id="ang:An09g00410"/>
<reference evidence="1" key="2">
    <citation type="submission" date="2025-08" db="UniProtKB">
        <authorList>
            <consortium name="RefSeq"/>
        </authorList>
    </citation>
    <scope>IDENTIFICATION</scope>
</reference>
<protein>
    <submittedName>
        <fullName evidence="1">Uncharacterized protein</fullName>
    </submittedName>
</protein>
<dbReference type="GeneID" id="84591931"/>
<dbReference type="RefSeq" id="XP_059606685.1">
    <property type="nucleotide sequence ID" value="XM_059749542.1"/>
</dbReference>
<dbReference type="AlphaFoldDB" id="A0AAJ8BZB0"/>
<evidence type="ECO:0000313" key="1">
    <source>
        <dbReference type="RefSeq" id="XP_059606685.1"/>
    </source>
</evidence>
<organism evidence="1">
    <name type="scientific">Aspergillus niger</name>
    <dbReference type="NCBI Taxonomy" id="5061"/>
    <lineage>
        <taxon>Eukaryota</taxon>
        <taxon>Fungi</taxon>
        <taxon>Dikarya</taxon>
        <taxon>Ascomycota</taxon>
        <taxon>Pezizomycotina</taxon>
        <taxon>Eurotiomycetes</taxon>
        <taxon>Eurotiomycetidae</taxon>
        <taxon>Eurotiales</taxon>
        <taxon>Aspergillaceae</taxon>
        <taxon>Aspergillus</taxon>
        <taxon>Aspergillus subgen. Circumdati</taxon>
    </lineage>
</organism>
<proteinExistence type="predicted"/>
<dbReference type="VEuPathDB" id="FungiDB:An09g00410"/>